<dbReference type="OMA" id="VENCWIC"/>
<dbReference type="GO" id="GO:0006508">
    <property type="term" value="P:proteolysis"/>
    <property type="evidence" value="ECO:0007669"/>
    <property type="project" value="InterPro"/>
</dbReference>
<dbReference type="GO" id="GO:0050976">
    <property type="term" value="P:detection of mechanical stimulus involved in sensory perception of touch"/>
    <property type="evidence" value="ECO:0007669"/>
    <property type="project" value="Ensembl"/>
</dbReference>
<dbReference type="GO" id="GO:0016255">
    <property type="term" value="P:attachment of GPI anchor to protein"/>
    <property type="evidence" value="ECO:0007669"/>
    <property type="project" value="InterPro"/>
</dbReference>
<dbReference type="UniPathway" id="UPA00196"/>
<evidence type="ECO:0000256" key="6">
    <source>
        <dbReference type="ARBA" id="ARBA00029842"/>
    </source>
</evidence>
<evidence type="ECO:0000256" key="1">
    <source>
        <dbReference type="ARBA" id="ARBA00004687"/>
    </source>
</evidence>
<dbReference type="PANTHER" id="PTHR48067">
    <property type="entry name" value="GPI-ANCHOR TRANSAMIDASE"/>
    <property type="match status" value="1"/>
</dbReference>
<dbReference type="GeneTree" id="ENSGT00940000156273"/>
<protein>
    <recommendedName>
        <fullName evidence="3">GPI-anchor transamidase</fullName>
    </recommendedName>
    <alternativeName>
        <fullName evidence="6">Phosphatidylinositol-glycan biosynthesis class K protein</fullName>
    </alternativeName>
</protein>
<comment type="subunit">
    <text evidence="7">Heteropentamer. Part of the GPI-anchor transamidase complex, consisting of PIGK, PIGT, PIGS, PIGU and GAA1. Interacts with GPAA1. Interacts with PIGT; this interaction, via a disulfide link, stabilizes the expression of GAA1 and PIGK and links them to PIGS.</text>
</comment>
<dbReference type="GO" id="GO:0042765">
    <property type="term" value="C:GPI-anchor transamidase complex"/>
    <property type="evidence" value="ECO:0007669"/>
    <property type="project" value="InterPro"/>
</dbReference>
<reference evidence="8" key="3">
    <citation type="submission" date="2025-09" db="UniProtKB">
        <authorList>
            <consortium name="Ensembl"/>
        </authorList>
    </citation>
    <scope>IDENTIFICATION</scope>
</reference>
<evidence type="ECO:0000256" key="5">
    <source>
        <dbReference type="ARBA" id="ARBA00022729"/>
    </source>
</evidence>
<dbReference type="HOGENOM" id="CLU_1229550_0_0_1"/>
<dbReference type="GO" id="GO:0003923">
    <property type="term" value="F:GPI-anchor transamidase activity"/>
    <property type="evidence" value="ECO:0007669"/>
    <property type="project" value="InterPro"/>
</dbReference>
<dbReference type="Proteomes" id="UP000007875">
    <property type="component" value="Unassembled WGS sequence"/>
</dbReference>
<accession>H2Y7I1</accession>
<dbReference type="InterPro" id="IPR028361">
    <property type="entry name" value="GPI_transamidase"/>
</dbReference>
<comment type="pathway">
    <text evidence="1">Glycolipid biosynthesis; glycosylphosphatidylinositol-anchor biosynthesis.</text>
</comment>
<evidence type="ECO:0000256" key="4">
    <source>
        <dbReference type="ARBA" id="ARBA00022502"/>
    </source>
</evidence>
<reference evidence="8" key="2">
    <citation type="submission" date="2025-08" db="UniProtKB">
        <authorList>
            <consortium name="Ensembl"/>
        </authorList>
    </citation>
    <scope>IDENTIFICATION</scope>
</reference>
<dbReference type="PANTHER" id="PTHR48067:SF1">
    <property type="entry name" value="GPI-ANCHOR TRANSAMIDASE"/>
    <property type="match status" value="1"/>
</dbReference>
<keyword evidence="5" id="KW-0732">Signal</keyword>
<dbReference type="AlphaFoldDB" id="H2Y7I1"/>
<keyword evidence="4" id="KW-0337">GPI-anchor biosynthesis</keyword>
<evidence type="ECO:0000256" key="7">
    <source>
        <dbReference type="ARBA" id="ARBA00093482"/>
    </source>
</evidence>
<dbReference type="STRING" id="51511.ENSCSAVP00000001279"/>
<dbReference type="GO" id="GO:0034394">
    <property type="term" value="P:protein localization to cell surface"/>
    <property type="evidence" value="ECO:0007669"/>
    <property type="project" value="Ensembl"/>
</dbReference>
<sequence>MTGHGGEDFLKFQDAEEVSNVELADAFEQMWQKRRYNELLFIIDTCQAVSMFSRFYSPNLMAIASSQIGEDSLSHHVDPAIGVYIIDRYTYHLLEFLERVKPGSSKTMDQLLKVCPPHHCISTPGFSTHLFARSTDRTLISDFFGSVRTVDLSDDVVRWTARNTSRGNSPEIDETSEKSNFASVDQFLTEIPTAEKSKHPMSETASLALLFVVVSLTIKTFCDFR</sequence>
<dbReference type="InterPro" id="IPR001096">
    <property type="entry name" value="Peptidase_C13"/>
</dbReference>
<keyword evidence="9" id="KW-1185">Reference proteome</keyword>
<dbReference type="eggNOG" id="KOG1349">
    <property type="taxonomic scope" value="Eukaryota"/>
</dbReference>
<name>H2Y7I1_CIOSA</name>
<comment type="similarity">
    <text evidence="2">Belongs to the peptidase C13 family.</text>
</comment>
<dbReference type="Gene3D" id="3.40.50.1460">
    <property type="match status" value="1"/>
</dbReference>
<reference evidence="9" key="1">
    <citation type="submission" date="2003-08" db="EMBL/GenBank/DDBJ databases">
        <authorList>
            <person name="Birren B."/>
            <person name="Nusbaum C."/>
            <person name="Abebe A."/>
            <person name="Abouelleil A."/>
            <person name="Adekoya E."/>
            <person name="Ait-zahra M."/>
            <person name="Allen N."/>
            <person name="Allen T."/>
            <person name="An P."/>
            <person name="Anderson M."/>
            <person name="Anderson S."/>
            <person name="Arachchi H."/>
            <person name="Armbruster J."/>
            <person name="Bachantsang P."/>
            <person name="Baldwin J."/>
            <person name="Barry A."/>
            <person name="Bayul T."/>
            <person name="Blitshsteyn B."/>
            <person name="Bloom T."/>
            <person name="Blye J."/>
            <person name="Boguslavskiy L."/>
            <person name="Borowsky M."/>
            <person name="Boukhgalter B."/>
            <person name="Brunache A."/>
            <person name="Butler J."/>
            <person name="Calixte N."/>
            <person name="Calvo S."/>
            <person name="Camarata J."/>
            <person name="Campo K."/>
            <person name="Chang J."/>
            <person name="Cheshatsang Y."/>
            <person name="Citroen M."/>
            <person name="Collymore A."/>
            <person name="Considine T."/>
            <person name="Cook A."/>
            <person name="Cooke P."/>
            <person name="Corum B."/>
            <person name="Cuomo C."/>
            <person name="David R."/>
            <person name="Dawoe T."/>
            <person name="Degray S."/>
            <person name="Dodge S."/>
            <person name="Dooley K."/>
            <person name="Dorje P."/>
            <person name="Dorjee K."/>
            <person name="Dorris L."/>
            <person name="Duffey N."/>
            <person name="Dupes A."/>
            <person name="Elkins T."/>
            <person name="Engels R."/>
            <person name="Erickson J."/>
            <person name="Farina A."/>
            <person name="Faro S."/>
            <person name="Ferreira P."/>
            <person name="Fischer H."/>
            <person name="Fitzgerald M."/>
            <person name="Foley K."/>
            <person name="Gage D."/>
            <person name="Galagan J."/>
            <person name="Gearin G."/>
            <person name="Gnerre S."/>
            <person name="Gnirke A."/>
            <person name="Goyette A."/>
            <person name="Graham J."/>
            <person name="Grandbois E."/>
            <person name="Gyaltsen K."/>
            <person name="Hafez N."/>
            <person name="Hagopian D."/>
            <person name="Hagos B."/>
            <person name="Hall J."/>
            <person name="Hatcher B."/>
            <person name="Heller A."/>
            <person name="Higgins H."/>
            <person name="Honan T."/>
            <person name="Horn A."/>
            <person name="Houde N."/>
            <person name="Hughes L."/>
            <person name="Hulme W."/>
            <person name="Husby E."/>
            <person name="Iliev I."/>
            <person name="Jaffe D."/>
            <person name="Jones C."/>
            <person name="Kamal M."/>
            <person name="Kamat A."/>
            <person name="Kamvysselis M."/>
            <person name="Karlsson E."/>
            <person name="Kells C."/>
            <person name="Kieu A."/>
            <person name="Kisner P."/>
            <person name="Kodira C."/>
            <person name="Kulbokas E."/>
            <person name="Labutti K."/>
            <person name="Lama D."/>
            <person name="Landers T."/>
            <person name="Leger J."/>
            <person name="Levine S."/>
            <person name="Lewis D."/>
            <person name="Lewis T."/>
            <person name="Lindblad-toh K."/>
            <person name="Liu X."/>
            <person name="Lokyitsang T."/>
            <person name="Lokyitsang Y."/>
            <person name="Lucien O."/>
            <person name="Lui A."/>
            <person name="Ma L.J."/>
            <person name="Mabbitt R."/>
            <person name="Macdonald J."/>
            <person name="Maclean C."/>
            <person name="Major J."/>
            <person name="Manning J."/>
            <person name="Marabella R."/>
            <person name="Maru K."/>
            <person name="Matthews C."/>
            <person name="Mauceli E."/>
            <person name="Mccarthy M."/>
            <person name="Mcdonough S."/>
            <person name="Mcghee T."/>
            <person name="Meldrim J."/>
            <person name="Meneus L."/>
            <person name="Mesirov J."/>
            <person name="Mihalev A."/>
            <person name="Mihova T."/>
            <person name="Mikkelsen T."/>
            <person name="Mlenga V."/>
            <person name="Moru K."/>
            <person name="Mozes J."/>
            <person name="Mulrain L."/>
            <person name="Munson G."/>
            <person name="Naylor J."/>
            <person name="Newes C."/>
            <person name="Nguyen C."/>
            <person name="Nguyen N."/>
            <person name="Nguyen T."/>
            <person name="Nicol R."/>
            <person name="Nielsen C."/>
            <person name="Nizzari M."/>
            <person name="Norbu C."/>
            <person name="Norbu N."/>
            <person name="O'donnell P."/>
            <person name="Okoawo O."/>
            <person name="O'leary S."/>
            <person name="Omotosho B."/>
            <person name="O'neill K."/>
            <person name="Osman S."/>
            <person name="Parker S."/>
            <person name="Perrin D."/>
            <person name="Phunkhang P."/>
            <person name="Piqani B."/>
            <person name="Purcell S."/>
            <person name="Rachupka T."/>
            <person name="Ramasamy U."/>
            <person name="Rameau R."/>
            <person name="Ray V."/>
            <person name="Raymond C."/>
            <person name="Retta R."/>
            <person name="Richardson S."/>
            <person name="Rise C."/>
            <person name="Rodriguez J."/>
            <person name="Rogers J."/>
            <person name="Rogov P."/>
            <person name="Rutman M."/>
            <person name="Schupbach R."/>
            <person name="Seaman C."/>
            <person name="Settipalli S."/>
            <person name="Sharpe T."/>
            <person name="Sheridan J."/>
            <person name="Sherpa N."/>
            <person name="Shi J."/>
            <person name="Smirnov S."/>
            <person name="Smith C."/>
            <person name="Sougnez C."/>
            <person name="Spencer B."/>
            <person name="Stalker J."/>
            <person name="Stange-thomann N."/>
            <person name="Stavropoulos S."/>
            <person name="Stetson K."/>
            <person name="Stone C."/>
            <person name="Stone S."/>
            <person name="Stubbs M."/>
            <person name="Talamas J."/>
            <person name="Tchuinga P."/>
            <person name="Tenzing P."/>
            <person name="Tesfaye S."/>
            <person name="Theodore J."/>
            <person name="Thoulutsang Y."/>
            <person name="Topham K."/>
            <person name="Towey S."/>
            <person name="Tsamla T."/>
            <person name="Tsomo N."/>
            <person name="Vallee D."/>
            <person name="Vassiliev H."/>
            <person name="Venkataraman V."/>
            <person name="Vinson J."/>
            <person name="Vo A."/>
            <person name="Wade C."/>
            <person name="Wang S."/>
            <person name="Wangchuk T."/>
            <person name="Wangdi T."/>
            <person name="Whittaker C."/>
            <person name="Wilkinson J."/>
            <person name="Wu Y."/>
            <person name="Wyman D."/>
            <person name="Yadav S."/>
            <person name="Yang S."/>
            <person name="Yang X."/>
            <person name="Yeager S."/>
            <person name="Yee E."/>
            <person name="Young G."/>
            <person name="Zainoun J."/>
            <person name="Zembeck L."/>
            <person name="Zimmer A."/>
            <person name="Zody M."/>
            <person name="Lander E."/>
        </authorList>
    </citation>
    <scope>NUCLEOTIDE SEQUENCE [LARGE SCALE GENOMIC DNA]</scope>
</reference>
<dbReference type="Ensembl" id="ENSCSAVT00000001295.1">
    <property type="protein sequence ID" value="ENSCSAVP00000001279.1"/>
    <property type="gene ID" value="ENSCSAVG00000000716.1"/>
</dbReference>
<evidence type="ECO:0000256" key="2">
    <source>
        <dbReference type="ARBA" id="ARBA00009941"/>
    </source>
</evidence>
<proteinExistence type="inferred from homology"/>
<evidence type="ECO:0000256" key="3">
    <source>
        <dbReference type="ARBA" id="ARBA00019393"/>
    </source>
</evidence>
<organism evidence="8 9">
    <name type="scientific">Ciona savignyi</name>
    <name type="common">Pacific transparent sea squirt</name>
    <dbReference type="NCBI Taxonomy" id="51511"/>
    <lineage>
        <taxon>Eukaryota</taxon>
        <taxon>Metazoa</taxon>
        <taxon>Chordata</taxon>
        <taxon>Tunicata</taxon>
        <taxon>Ascidiacea</taxon>
        <taxon>Phlebobranchia</taxon>
        <taxon>Cionidae</taxon>
        <taxon>Ciona</taxon>
    </lineage>
</organism>
<evidence type="ECO:0000313" key="8">
    <source>
        <dbReference type="Ensembl" id="ENSCSAVP00000001279.1"/>
    </source>
</evidence>
<dbReference type="GO" id="GO:0006506">
    <property type="term" value="P:GPI anchor biosynthetic process"/>
    <property type="evidence" value="ECO:0007669"/>
    <property type="project" value="UniProtKB-UniPathway"/>
</dbReference>
<dbReference type="InParanoid" id="H2Y7I1"/>
<dbReference type="GO" id="GO:0045162">
    <property type="term" value="P:clustering of voltage-gated sodium channels"/>
    <property type="evidence" value="ECO:0007669"/>
    <property type="project" value="Ensembl"/>
</dbReference>
<evidence type="ECO:0000313" key="9">
    <source>
        <dbReference type="Proteomes" id="UP000007875"/>
    </source>
</evidence>
<dbReference type="Pfam" id="PF01650">
    <property type="entry name" value="Peptidase_C13"/>
    <property type="match status" value="1"/>
</dbReference>